<dbReference type="EMBL" id="JACOFZ010000003">
    <property type="protein sequence ID" value="MBC3881954.1"/>
    <property type="molecule type" value="Genomic_DNA"/>
</dbReference>
<proteinExistence type="predicted"/>
<dbReference type="PROSITE" id="PS51318">
    <property type="entry name" value="TAT"/>
    <property type="match status" value="1"/>
</dbReference>
<dbReference type="Proteomes" id="UP000627446">
    <property type="component" value="Unassembled WGS sequence"/>
</dbReference>
<sequence>MLHSTLRRTFIAASLLGAVAFSAALPAPAHAQDQNSTAAVNVDTAGVALHGYDPVAYFTLKTPTLGKAMYTHSFDGATYRFASKEHLEKFKANPAMYAPQFGGFCAMGVVLEKKLDGDPQAWRVVDNKLYLNVNKDIQKKWLEDVLGNISKAGKTWSEIKNKAPKDL</sequence>
<organism evidence="2 3">
    <name type="scientific">Undibacterium nitidum</name>
    <dbReference type="NCBI Taxonomy" id="2762298"/>
    <lineage>
        <taxon>Bacteria</taxon>
        <taxon>Pseudomonadati</taxon>
        <taxon>Pseudomonadota</taxon>
        <taxon>Betaproteobacteria</taxon>
        <taxon>Burkholderiales</taxon>
        <taxon>Oxalobacteraceae</taxon>
        <taxon>Undibacterium</taxon>
    </lineage>
</organism>
<keyword evidence="1" id="KW-0732">Signal</keyword>
<name>A0A923KTT5_9BURK</name>
<evidence type="ECO:0000313" key="3">
    <source>
        <dbReference type="Proteomes" id="UP000627446"/>
    </source>
</evidence>
<feature type="signal peptide" evidence="1">
    <location>
        <begin position="1"/>
        <end position="31"/>
    </location>
</feature>
<gene>
    <name evidence="2" type="ORF">H8K36_11245</name>
</gene>
<evidence type="ECO:0000256" key="1">
    <source>
        <dbReference type="SAM" id="SignalP"/>
    </source>
</evidence>
<evidence type="ECO:0008006" key="4">
    <source>
        <dbReference type="Google" id="ProtNLM"/>
    </source>
</evidence>
<accession>A0A923KTT5</accession>
<feature type="chain" id="PRO_5037939713" description="YHS domain-containing protein" evidence="1">
    <location>
        <begin position="32"/>
        <end position="167"/>
    </location>
</feature>
<comment type="caution">
    <text evidence="2">The sequence shown here is derived from an EMBL/GenBank/DDBJ whole genome shotgun (WGS) entry which is preliminary data.</text>
</comment>
<dbReference type="InterPro" id="IPR006311">
    <property type="entry name" value="TAT_signal"/>
</dbReference>
<dbReference type="NCBIfam" id="NF041384">
    <property type="entry name" value="YHS_seleno_dom"/>
    <property type="match status" value="1"/>
</dbReference>
<keyword evidence="3" id="KW-1185">Reference proteome</keyword>
<protein>
    <recommendedName>
        <fullName evidence="4">YHS domain-containing protein</fullName>
    </recommendedName>
</protein>
<dbReference type="RefSeq" id="WP_186916391.1">
    <property type="nucleotide sequence ID" value="NZ_JACOFZ010000003.1"/>
</dbReference>
<evidence type="ECO:0000313" key="2">
    <source>
        <dbReference type="EMBL" id="MBC3881954.1"/>
    </source>
</evidence>
<reference evidence="2" key="1">
    <citation type="submission" date="2020-08" db="EMBL/GenBank/DDBJ databases">
        <title>Novel species isolated from subtropical streams in China.</title>
        <authorList>
            <person name="Lu H."/>
        </authorList>
    </citation>
    <scope>NUCLEOTIDE SEQUENCE</scope>
    <source>
        <strain evidence="2">LX22W</strain>
    </source>
</reference>
<dbReference type="AlphaFoldDB" id="A0A923KTT5"/>